<sequence>NLASRGLTEVPTEVFAEEVVEDENQQRQKAKIPDFSQNTTEAWWNREALKTLDLSSNSLTTLPNEIETLNYLIVLNVWILLSLNPFILALL</sequence>
<organism evidence="2 3">
    <name type="scientific">Rotaria magnacalcarata</name>
    <dbReference type="NCBI Taxonomy" id="392030"/>
    <lineage>
        <taxon>Eukaryota</taxon>
        <taxon>Metazoa</taxon>
        <taxon>Spiralia</taxon>
        <taxon>Gnathifera</taxon>
        <taxon>Rotifera</taxon>
        <taxon>Eurotatoria</taxon>
        <taxon>Bdelloidea</taxon>
        <taxon>Philodinida</taxon>
        <taxon>Philodinidae</taxon>
        <taxon>Rotaria</taxon>
    </lineage>
</organism>
<dbReference type="InterPro" id="IPR001611">
    <property type="entry name" value="Leu-rich_rpt"/>
</dbReference>
<feature type="transmembrane region" description="Helical" evidence="1">
    <location>
        <begin position="69"/>
        <end position="90"/>
    </location>
</feature>
<proteinExistence type="predicted"/>
<evidence type="ECO:0000313" key="2">
    <source>
        <dbReference type="EMBL" id="CAF4177296.1"/>
    </source>
</evidence>
<reference evidence="2" key="1">
    <citation type="submission" date="2021-02" db="EMBL/GenBank/DDBJ databases">
        <authorList>
            <person name="Nowell W R."/>
        </authorList>
    </citation>
    <scope>NUCLEOTIDE SEQUENCE</scope>
</reference>
<dbReference type="InterPro" id="IPR032675">
    <property type="entry name" value="LRR_dom_sf"/>
</dbReference>
<accession>A0A8S2RR78</accession>
<keyword evidence="1" id="KW-0812">Transmembrane</keyword>
<feature type="non-terminal residue" evidence="2">
    <location>
        <position position="91"/>
    </location>
</feature>
<dbReference type="Proteomes" id="UP000681967">
    <property type="component" value="Unassembled WGS sequence"/>
</dbReference>
<keyword evidence="1" id="KW-0472">Membrane</keyword>
<keyword evidence="1" id="KW-1133">Transmembrane helix</keyword>
<comment type="caution">
    <text evidence="2">The sequence shown here is derived from an EMBL/GenBank/DDBJ whole genome shotgun (WGS) entry which is preliminary data.</text>
</comment>
<name>A0A8S2RR78_9BILA</name>
<evidence type="ECO:0000256" key="1">
    <source>
        <dbReference type="SAM" id="Phobius"/>
    </source>
</evidence>
<gene>
    <name evidence="2" type="ORF">BYL167_LOCUS22661</name>
</gene>
<dbReference type="EMBL" id="CAJOBH010013774">
    <property type="protein sequence ID" value="CAF4177296.1"/>
    <property type="molecule type" value="Genomic_DNA"/>
</dbReference>
<dbReference type="AlphaFoldDB" id="A0A8S2RR78"/>
<feature type="non-terminal residue" evidence="2">
    <location>
        <position position="1"/>
    </location>
</feature>
<dbReference type="PROSITE" id="PS51450">
    <property type="entry name" value="LRR"/>
    <property type="match status" value="1"/>
</dbReference>
<dbReference type="SUPFAM" id="SSF52058">
    <property type="entry name" value="L domain-like"/>
    <property type="match status" value="1"/>
</dbReference>
<dbReference type="Gene3D" id="3.80.10.10">
    <property type="entry name" value="Ribonuclease Inhibitor"/>
    <property type="match status" value="1"/>
</dbReference>
<protein>
    <submittedName>
        <fullName evidence="2">Uncharacterized protein</fullName>
    </submittedName>
</protein>
<evidence type="ECO:0000313" key="3">
    <source>
        <dbReference type="Proteomes" id="UP000681967"/>
    </source>
</evidence>